<evidence type="ECO:0000259" key="2">
    <source>
        <dbReference type="Pfam" id="PF07596"/>
    </source>
</evidence>
<dbReference type="RefSeq" id="WP_018195233.1">
    <property type="nucleotide sequence ID" value="NZ_CP130454.1"/>
</dbReference>
<dbReference type="Pfam" id="PF07596">
    <property type="entry name" value="SBP_bac_10"/>
    <property type="match status" value="1"/>
</dbReference>
<sequence>MKSRLSREGLTLVELLVIIGIIAVLVGILSVVFSSVKEKARQAGCKNNLHQIWLALQQYRHDYDGLDPDGTPREYWELGLPESISVLVSTGYLKKPFRCPNDFTPFTHKISPRYISYYRGWWDDRSGPYPFSPLRPKFPEWIAALGDDFPTILDPYHDPYFFKPNDPDLSRNWTLWVTFGGAIKAGWYTPPLGSPPIRRDKQ</sequence>
<dbReference type="EMBL" id="JANUCP010000011">
    <property type="protein sequence ID" value="MCS3921222.1"/>
    <property type="molecule type" value="Genomic_DNA"/>
</dbReference>
<dbReference type="InterPro" id="IPR011453">
    <property type="entry name" value="DUF1559"/>
</dbReference>
<dbReference type="InterPro" id="IPR012902">
    <property type="entry name" value="N_methyl_site"/>
</dbReference>
<reference evidence="3 4" key="1">
    <citation type="submission" date="2022-08" db="EMBL/GenBank/DDBJ databases">
        <title>Bacterial and archaeal communities from various locations to study Microbial Dark Matter (Phase II).</title>
        <authorList>
            <person name="Stepanauskas R."/>
        </authorList>
    </citation>
    <scope>NUCLEOTIDE SEQUENCE [LARGE SCALE GENOMIC DNA]</scope>
    <source>
        <strain evidence="3 4">PD1</strain>
    </source>
</reference>
<keyword evidence="1" id="KW-0472">Membrane</keyword>
<feature type="transmembrane region" description="Helical" evidence="1">
    <location>
        <begin position="12"/>
        <end position="33"/>
    </location>
</feature>
<accession>A0ABT2ETI1</accession>
<dbReference type="Gene3D" id="3.30.700.10">
    <property type="entry name" value="Glycoprotein, Type 4 Pilin"/>
    <property type="match status" value="1"/>
</dbReference>
<organism evidence="3 4">
    <name type="scientific">Candidatus Fervidibacter sacchari</name>
    <dbReference type="NCBI Taxonomy" id="1448929"/>
    <lineage>
        <taxon>Bacteria</taxon>
        <taxon>Candidatus Fervidibacterota</taxon>
        <taxon>Candidatus Fervidibacter</taxon>
    </lineage>
</organism>
<dbReference type="PROSITE" id="PS00409">
    <property type="entry name" value="PROKAR_NTER_METHYL"/>
    <property type="match status" value="1"/>
</dbReference>
<keyword evidence="1" id="KW-1133">Transmembrane helix</keyword>
<evidence type="ECO:0000256" key="1">
    <source>
        <dbReference type="SAM" id="Phobius"/>
    </source>
</evidence>
<feature type="domain" description="DUF1559" evidence="2">
    <location>
        <begin position="35"/>
        <end position="65"/>
    </location>
</feature>
<protein>
    <submittedName>
        <fullName evidence="3">Type II secretory pathway pseudopilin PulG</fullName>
    </submittedName>
</protein>
<keyword evidence="4" id="KW-1185">Reference proteome</keyword>
<proteinExistence type="predicted"/>
<evidence type="ECO:0000313" key="3">
    <source>
        <dbReference type="EMBL" id="MCS3921222.1"/>
    </source>
</evidence>
<dbReference type="SUPFAM" id="SSF54523">
    <property type="entry name" value="Pili subunits"/>
    <property type="match status" value="1"/>
</dbReference>
<evidence type="ECO:0000313" key="4">
    <source>
        <dbReference type="Proteomes" id="UP001204798"/>
    </source>
</evidence>
<comment type="caution">
    <text evidence="3">The sequence shown here is derived from an EMBL/GenBank/DDBJ whole genome shotgun (WGS) entry which is preliminary data.</text>
</comment>
<dbReference type="InterPro" id="IPR045584">
    <property type="entry name" value="Pilin-like"/>
</dbReference>
<dbReference type="PANTHER" id="PTHR30093">
    <property type="entry name" value="GENERAL SECRETION PATHWAY PROTEIN G"/>
    <property type="match status" value="1"/>
</dbReference>
<dbReference type="PANTHER" id="PTHR30093:SF2">
    <property type="entry name" value="TYPE II SECRETION SYSTEM PROTEIN H"/>
    <property type="match status" value="1"/>
</dbReference>
<keyword evidence="1" id="KW-0812">Transmembrane</keyword>
<dbReference type="Proteomes" id="UP001204798">
    <property type="component" value="Unassembled WGS sequence"/>
</dbReference>
<name>A0ABT2ETI1_9BACT</name>
<gene>
    <name evidence="3" type="ORF">M2350_003668</name>
</gene>